<dbReference type="Gene3D" id="3.30.450.20">
    <property type="entry name" value="PAS domain"/>
    <property type="match status" value="1"/>
</dbReference>
<dbReference type="PROSITE" id="PS50883">
    <property type="entry name" value="EAL"/>
    <property type="match status" value="1"/>
</dbReference>
<dbReference type="SUPFAM" id="SSF141868">
    <property type="entry name" value="EAL domain-like"/>
    <property type="match status" value="1"/>
</dbReference>
<dbReference type="InterPro" id="IPR000014">
    <property type="entry name" value="PAS"/>
</dbReference>
<sequence>MVEHDEADEALLAALGTHPEQGGVVFRALTGEAHAVVDFLVERLVGVAGRLLDPALAPGARVGQVARGGHALVAELARVVAVGGWSRLGLPAAGAQEPLDVPALAIGDRVAALVAPGGAGQPTVEERAFRALVESAADVIQVIDRSGVSHYISPGVTAVLGYTPQEVVGEHFRVMIDPRDQAAVEQAFADVLAAPPGAVAEAEFRVRTRDGRVRWVHGRGSNHLQTAGVHAVVVNWRDVTVPIELRSRLEFAATHDVLTGLANRRLFIDHLELALAGAARHRDERVAVLMCDLDRFKLINDTLGHAAGDALLREVAQRLREAVRPGDTVARFGGDEFAVLCPELTDEEQAGHVAERVVSAIAGPYRLEEDAVEVLVGTSVGVALSRTPPQSADEMMRAADSALYEAKRLGRGQVQVYSGRLSENVSRRLRLEADLRQALVSNDQLFLLYQPKLNLVHDRVFAAEALLRWAHPEHGLLLPAAFLPVAEEAGLLFPLAEWVLRAATAQVATWGRTGFGLGVCVNFSNRELNDPRMPHLIESTRARTDIDAAKLEIEITERAAAADLARTIETVRTVRSDGHHVALDDFGTGYCSLTWLQQIPVDTVKLDRTFTMRLGQDKASTAIVEAMLRLCSALELGTTAEGVETAAQMAQLREMGCEAAQGFYIGLPMSATDLEAALR</sequence>
<dbReference type="PROSITE" id="PS50887">
    <property type="entry name" value="GGDEF"/>
    <property type="match status" value="1"/>
</dbReference>
<organism evidence="4 5">
    <name type="scientific">Geodermatophilus ruber</name>
    <dbReference type="NCBI Taxonomy" id="504800"/>
    <lineage>
        <taxon>Bacteria</taxon>
        <taxon>Bacillati</taxon>
        <taxon>Actinomycetota</taxon>
        <taxon>Actinomycetes</taxon>
        <taxon>Geodermatophilales</taxon>
        <taxon>Geodermatophilaceae</taxon>
        <taxon>Geodermatophilus</taxon>
    </lineage>
</organism>
<dbReference type="SMART" id="SM00052">
    <property type="entry name" value="EAL"/>
    <property type="match status" value="1"/>
</dbReference>
<evidence type="ECO:0000259" key="3">
    <source>
        <dbReference type="PROSITE" id="PS50887"/>
    </source>
</evidence>
<dbReference type="Pfam" id="PF00990">
    <property type="entry name" value="GGDEF"/>
    <property type="match status" value="1"/>
</dbReference>
<keyword evidence="5" id="KW-1185">Reference proteome</keyword>
<dbReference type="PANTHER" id="PTHR44757">
    <property type="entry name" value="DIGUANYLATE CYCLASE DGCP"/>
    <property type="match status" value="1"/>
</dbReference>
<dbReference type="InParanoid" id="A0A1I4A5P6"/>
<dbReference type="FunFam" id="3.30.70.270:FF:000001">
    <property type="entry name" value="Diguanylate cyclase domain protein"/>
    <property type="match status" value="1"/>
</dbReference>
<feature type="domain" description="EAL" evidence="2">
    <location>
        <begin position="428"/>
        <end position="679"/>
    </location>
</feature>
<dbReference type="CDD" id="cd01948">
    <property type="entry name" value="EAL"/>
    <property type="match status" value="1"/>
</dbReference>
<dbReference type="Pfam" id="PF08447">
    <property type="entry name" value="PAS_3"/>
    <property type="match status" value="1"/>
</dbReference>
<dbReference type="SUPFAM" id="SSF55785">
    <property type="entry name" value="PYP-like sensor domain (PAS domain)"/>
    <property type="match status" value="1"/>
</dbReference>
<feature type="domain" description="PAS" evidence="1">
    <location>
        <begin position="125"/>
        <end position="195"/>
    </location>
</feature>
<dbReference type="OrthoDB" id="23692at2"/>
<dbReference type="Gene3D" id="3.30.70.270">
    <property type="match status" value="1"/>
</dbReference>
<protein>
    <submittedName>
        <fullName evidence="4">PAS domain S-box-containing protein/diguanylate cyclase (GGDEF) domain-containing protein</fullName>
    </submittedName>
</protein>
<dbReference type="InterPro" id="IPR035965">
    <property type="entry name" value="PAS-like_dom_sf"/>
</dbReference>
<dbReference type="PANTHER" id="PTHR44757:SF2">
    <property type="entry name" value="BIOFILM ARCHITECTURE MAINTENANCE PROTEIN MBAA"/>
    <property type="match status" value="1"/>
</dbReference>
<dbReference type="AlphaFoldDB" id="A0A1I4A5P6"/>
<dbReference type="SMART" id="SM00267">
    <property type="entry name" value="GGDEF"/>
    <property type="match status" value="1"/>
</dbReference>
<dbReference type="InterPro" id="IPR029787">
    <property type="entry name" value="Nucleotide_cyclase"/>
</dbReference>
<dbReference type="EMBL" id="FOSW01000002">
    <property type="protein sequence ID" value="SFK51530.1"/>
    <property type="molecule type" value="Genomic_DNA"/>
</dbReference>
<dbReference type="CDD" id="cd01949">
    <property type="entry name" value="GGDEF"/>
    <property type="match status" value="1"/>
</dbReference>
<evidence type="ECO:0000313" key="5">
    <source>
        <dbReference type="Proteomes" id="UP000199152"/>
    </source>
</evidence>
<dbReference type="InterPro" id="IPR000160">
    <property type="entry name" value="GGDEF_dom"/>
</dbReference>
<dbReference type="InterPro" id="IPR052155">
    <property type="entry name" value="Biofilm_reg_signaling"/>
</dbReference>
<dbReference type="RefSeq" id="WP_091321201.1">
    <property type="nucleotide sequence ID" value="NZ_FOSW01000002.1"/>
</dbReference>
<accession>A0A1I4A5P6</accession>
<dbReference type="InterPro" id="IPR035919">
    <property type="entry name" value="EAL_sf"/>
</dbReference>
<proteinExistence type="predicted"/>
<dbReference type="InterPro" id="IPR043128">
    <property type="entry name" value="Rev_trsase/Diguanyl_cyclase"/>
</dbReference>
<evidence type="ECO:0000259" key="1">
    <source>
        <dbReference type="PROSITE" id="PS50112"/>
    </source>
</evidence>
<evidence type="ECO:0000259" key="2">
    <source>
        <dbReference type="PROSITE" id="PS50883"/>
    </source>
</evidence>
<dbReference type="PROSITE" id="PS50112">
    <property type="entry name" value="PAS"/>
    <property type="match status" value="1"/>
</dbReference>
<dbReference type="NCBIfam" id="TIGR00254">
    <property type="entry name" value="GGDEF"/>
    <property type="match status" value="1"/>
</dbReference>
<evidence type="ECO:0000313" key="4">
    <source>
        <dbReference type="EMBL" id="SFK51530.1"/>
    </source>
</evidence>
<gene>
    <name evidence="4" type="ORF">SAMN04488085_10280</name>
</gene>
<dbReference type="SMART" id="SM00091">
    <property type="entry name" value="PAS"/>
    <property type="match status" value="1"/>
</dbReference>
<feature type="domain" description="GGDEF" evidence="3">
    <location>
        <begin position="284"/>
        <end position="419"/>
    </location>
</feature>
<dbReference type="Gene3D" id="3.20.20.450">
    <property type="entry name" value="EAL domain"/>
    <property type="match status" value="1"/>
</dbReference>
<dbReference type="NCBIfam" id="TIGR00229">
    <property type="entry name" value="sensory_box"/>
    <property type="match status" value="1"/>
</dbReference>
<dbReference type="STRING" id="504800.SAMN04488085_10280"/>
<dbReference type="InterPro" id="IPR001633">
    <property type="entry name" value="EAL_dom"/>
</dbReference>
<dbReference type="Pfam" id="PF00563">
    <property type="entry name" value="EAL"/>
    <property type="match status" value="1"/>
</dbReference>
<dbReference type="InterPro" id="IPR013655">
    <property type="entry name" value="PAS_fold_3"/>
</dbReference>
<dbReference type="CDD" id="cd00130">
    <property type="entry name" value="PAS"/>
    <property type="match status" value="1"/>
</dbReference>
<reference evidence="4 5" key="1">
    <citation type="submission" date="2016-10" db="EMBL/GenBank/DDBJ databases">
        <authorList>
            <person name="de Groot N.N."/>
        </authorList>
    </citation>
    <scope>NUCLEOTIDE SEQUENCE [LARGE SCALE GENOMIC DNA]</scope>
    <source>
        <strain evidence="4 5">DSM 45317</strain>
    </source>
</reference>
<dbReference type="SUPFAM" id="SSF55073">
    <property type="entry name" value="Nucleotide cyclase"/>
    <property type="match status" value="1"/>
</dbReference>
<dbReference type="Proteomes" id="UP000199152">
    <property type="component" value="Unassembled WGS sequence"/>
</dbReference>
<name>A0A1I4A5P6_9ACTN</name>